<reference evidence="2 3" key="1">
    <citation type="submission" date="2019-05" db="EMBL/GenBank/DDBJ databases">
        <title>Verrucobacter flavum gen. nov., sp. nov. a new member of the family Verrucomicrobiaceae.</title>
        <authorList>
            <person name="Szuroczki S."/>
            <person name="Abbaszade G."/>
            <person name="Szabo A."/>
            <person name="Felfoldi T."/>
            <person name="Schumann P."/>
            <person name="Boka K."/>
            <person name="Keki Z."/>
            <person name="Toumi M."/>
            <person name="Toth E."/>
        </authorList>
    </citation>
    <scope>NUCLEOTIDE SEQUENCE [LARGE SCALE GENOMIC DNA]</scope>
    <source>
        <strain evidence="2 3">MG-N-17</strain>
    </source>
</reference>
<evidence type="ECO:0000313" key="3">
    <source>
        <dbReference type="Proteomes" id="UP000306196"/>
    </source>
</evidence>
<organism evidence="2 3">
    <name type="scientific">Phragmitibacter flavus</name>
    <dbReference type="NCBI Taxonomy" id="2576071"/>
    <lineage>
        <taxon>Bacteria</taxon>
        <taxon>Pseudomonadati</taxon>
        <taxon>Verrucomicrobiota</taxon>
        <taxon>Verrucomicrobiia</taxon>
        <taxon>Verrucomicrobiales</taxon>
        <taxon>Verrucomicrobiaceae</taxon>
        <taxon>Phragmitibacter</taxon>
    </lineage>
</organism>
<keyword evidence="3" id="KW-1185">Reference proteome</keyword>
<name>A0A5R8KG30_9BACT</name>
<sequence length="255" mass="26862">MKLHTLLSPILGVALASTAFAGSTAEPKAPAMVAAEESALLGFTLTAGYDSHYIYRGVDFAENLVSVGIDGNIPFNEMISLNVGAWFGTSADDSATLGGSYNELDLYAAVLVDLGPATVGLKYQHYKYLGNAGDLFEDINEVGALVSTTLGPVDFSGGAYYDETADGFYFEAGISKAIEITDRISLVPAALVSYAIDYYGVDGFNHVKAGVSLPIKLTDTATLTPYVAYNLPIDALDDLGEDEQLYGGISLSVSF</sequence>
<feature type="signal peptide" evidence="1">
    <location>
        <begin position="1"/>
        <end position="21"/>
    </location>
</feature>
<accession>A0A5R8KG30</accession>
<dbReference type="Proteomes" id="UP000306196">
    <property type="component" value="Unassembled WGS sequence"/>
</dbReference>
<dbReference type="EMBL" id="VAUV01000005">
    <property type="protein sequence ID" value="TLD71246.1"/>
    <property type="molecule type" value="Genomic_DNA"/>
</dbReference>
<comment type="caution">
    <text evidence="2">The sequence shown here is derived from an EMBL/GenBank/DDBJ whole genome shotgun (WGS) entry which is preliminary data.</text>
</comment>
<keyword evidence="1" id="KW-0732">Signal</keyword>
<protein>
    <submittedName>
        <fullName evidence="2">Uncharacterized protein</fullName>
    </submittedName>
</protein>
<dbReference type="AlphaFoldDB" id="A0A5R8KG30"/>
<dbReference type="RefSeq" id="WP_138085459.1">
    <property type="nucleotide sequence ID" value="NZ_VAUV01000005.1"/>
</dbReference>
<dbReference type="OrthoDB" id="186584at2"/>
<evidence type="ECO:0000256" key="1">
    <source>
        <dbReference type="SAM" id="SignalP"/>
    </source>
</evidence>
<gene>
    <name evidence="2" type="ORF">FEM03_06845</name>
</gene>
<feature type="chain" id="PRO_5024459079" evidence="1">
    <location>
        <begin position="22"/>
        <end position="255"/>
    </location>
</feature>
<proteinExistence type="predicted"/>
<evidence type="ECO:0000313" key="2">
    <source>
        <dbReference type="EMBL" id="TLD71246.1"/>
    </source>
</evidence>